<evidence type="ECO:0000256" key="10">
    <source>
        <dbReference type="ARBA" id="ARBA00023157"/>
    </source>
</evidence>
<dbReference type="RefSeq" id="XP_008469918.1">
    <property type="nucleotide sequence ID" value="XM_008471696.3"/>
</dbReference>
<keyword evidence="12" id="KW-0206">Cytoskeleton</keyword>
<keyword evidence="6 13" id="KW-0812">Transmembrane</keyword>
<dbReference type="InterPro" id="IPR006875">
    <property type="entry name" value="Sarcoglycan"/>
</dbReference>
<dbReference type="STRING" id="121845.A0A1S3CYX3"/>
<evidence type="ECO:0000313" key="15">
    <source>
        <dbReference type="RefSeq" id="XP_008469918.1"/>
    </source>
</evidence>
<accession>A0A1S3CYX3</accession>
<evidence type="ECO:0000256" key="6">
    <source>
        <dbReference type="ARBA" id="ARBA00022692"/>
    </source>
</evidence>
<dbReference type="GO" id="GO:0005856">
    <property type="term" value="C:cytoskeleton"/>
    <property type="evidence" value="ECO:0007669"/>
    <property type="project" value="UniProtKB-SubCell"/>
</dbReference>
<dbReference type="GeneID" id="103507243"/>
<evidence type="ECO:0000256" key="12">
    <source>
        <dbReference type="ARBA" id="ARBA00023212"/>
    </source>
</evidence>
<evidence type="ECO:0000256" key="8">
    <source>
        <dbReference type="ARBA" id="ARBA00022989"/>
    </source>
</evidence>
<keyword evidence="9 13" id="KW-0472">Membrane</keyword>
<sequence length="310" mass="34695">MTTKVEFDSIKYVQKYGVFGWRKKCLFCIIFCLLLLIIINFTLILWILKVSCYKFLVLNRATSPKLESRVGRGGFQVKGSTIVEGDLIVTDIASRDNEPIVFDSFNNFTINTREGKEILNSFVLERNKLECTSPSFQVKDSTGNMLFSADKNEVVVGADVLSVTGKGGAIFNGSVQTPLVRTDSRNELSLIGSRILAVSEKYKCNRSVRSYIFLIGSILAPKEYGFGLKYLFFFLFLLKYSFATSTEKIQLDAGQLYLKGLQTAKPPERFGTHVVSVSEIYQLCVCSNGKLFLAPPDGLCIFETDNNVCK</sequence>
<reference evidence="15" key="1">
    <citation type="submission" date="2025-08" db="UniProtKB">
        <authorList>
            <consortium name="RefSeq"/>
        </authorList>
    </citation>
    <scope>IDENTIFICATION</scope>
</reference>
<dbReference type="AlphaFoldDB" id="A0A1S3CYX3"/>
<evidence type="ECO:0000256" key="7">
    <source>
        <dbReference type="ARBA" id="ARBA00022968"/>
    </source>
</evidence>
<keyword evidence="10" id="KW-1015">Disulfide bond</keyword>
<evidence type="ECO:0000256" key="3">
    <source>
        <dbReference type="ARBA" id="ARBA00007574"/>
    </source>
</evidence>
<dbReference type="PANTHER" id="PTHR12939">
    <property type="entry name" value="SARCOGLYCAN"/>
    <property type="match status" value="1"/>
</dbReference>
<dbReference type="GO" id="GO:0042383">
    <property type="term" value="C:sarcolemma"/>
    <property type="evidence" value="ECO:0007669"/>
    <property type="project" value="UniProtKB-SubCell"/>
</dbReference>
<keyword evidence="8 13" id="KW-1133">Transmembrane helix</keyword>
<dbReference type="Pfam" id="PF04790">
    <property type="entry name" value="Sarcoglycan_1"/>
    <property type="match status" value="1"/>
</dbReference>
<dbReference type="InterPro" id="IPR039972">
    <property type="entry name" value="Sarcoglycan_gamma/delta/zeta"/>
</dbReference>
<keyword evidence="5" id="KW-0963">Cytoplasm</keyword>
<dbReference type="PANTHER" id="PTHR12939:SF10">
    <property type="entry name" value="EG:4F1.1 PROTEIN"/>
    <property type="match status" value="1"/>
</dbReference>
<dbReference type="GO" id="GO:0016012">
    <property type="term" value="C:sarcoglycan complex"/>
    <property type="evidence" value="ECO:0007669"/>
    <property type="project" value="InterPro"/>
</dbReference>
<feature type="transmembrane region" description="Helical" evidence="13">
    <location>
        <begin position="25"/>
        <end position="48"/>
    </location>
</feature>
<dbReference type="Proteomes" id="UP000079169">
    <property type="component" value="Unplaced"/>
</dbReference>
<organism evidence="14 15">
    <name type="scientific">Diaphorina citri</name>
    <name type="common">Asian citrus psyllid</name>
    <dbReference type="NCBI Taxonomy" id="121845"/>
    <lineage>
        <taxon>Eukaryota</taxon>
        <taxon>Metazoa</taxon>
        <taxon>Ecdysozoa</taxon>
        <taxon>Arthropoda</taxon>
        <taxon>Hexapoda</taxon>
        <taxon>Insecta</taxon>
        <taxon>Pterygota</taxon>
        <taxon>Neoptera</taxon>
        <taxon>Paraneoptera</taxon>
        <taxon>Hemiptera</taxon>
        <taxon>Sternorrhyncha</taxon>
        <taxon>Psylloidea</taxon>
        <taxon>Psyllidae</taxon>
        <taxon>Diaphorininae</taxon>
        <taxon>Diaphorina</taxon>
    </lineage>
</organism>
<comment type="similarity">
    <text evidence="3">Belongs to the sarcoglycan beta/delta/gamma/zeta family.</text>
</comment>
<evidence type="ECO:0000256" key="4">
    <source>
        <dbReference type="ARBA" id="ARBA00022475"/>
    </source>
</evidence>
<keyword evidence="11" id="KW-0325">Glycoprotein</keyword>
<keyword evidence="4" id="KW-1003">Cell membrane</keyword>
<name>A0A1S3CYX3_DIACI</name>
<keyword evidence="7" id="KW-0735">Signal-anchor</keyword>
<comment type="subcellular location">
    <subcellularLocation>
        <location evidence="2">Cell membrane</location>
        <location evidence="2">Sarcolemma</location>
        <topology evidence="2">Single-pass type II membrane protein</topology>
    </subcellularLocation>
    <subcellularLocation>
        <location evidence="1">Cytoplasm</location>
        <location evidence="1">Cytoskeleton</location>
    </subcellularLocation>
</comment>
<evidence type="ECO:0000256" key="5">
    <source>
        <dbReference type="ARBA" id="ARBA00022490"/>
    </source>
</evidence>
<evidence type="ECO:0000256" key="2">
    <source>
        <dbReference type="ARBA" id="ARBA00004274"/>
    </source>
</evidence>
<proteinExistence type="inferred from homology"/>
<protein>
    <submittedName>
        <fullName evidence="15">Delta-sarcoglycan</fullName>
    </submittedName>
</protein>
<evidence type="ECO:0000256" key="11">
    <source>
        <dbReference type="ARBA" id="ARBA00023180"/>
    </source>
</evidence>
<dbReference type="PaxDb" id="121845-A0A1S3CYX3"/>
<gene>
    <name evidence="15" type="primary">LOC103507243</name>
</gene>
<evidence type="ECO:0000313" key="14">
    <source>
        <dbReference type="Proteomes" id="UP000079169"/>
    </source>
</evidence>
<dbReference type="OMA" id="SPHSICA"/>
<dbReference type="KEGG" id="dci:103507243"/>
<evidence type="ECO:0000256" key="13">
    <source>
        <dbReference type="SAM" id="Phobius"/>
    </source>
</evidence>
<evidence type="ECO:0000256" key="1">
    <source>
        <dbReference type="ARBA" id="ARBA00004245"/>
    </source>
</evidence>
<keyword evidence="14" id="KW-1185">Reference proteome</keyword>
<evidence type="ECO:0000256" key="9">
    <source>
        <dbReference type="ARBA" id="ARBA00023136"/>
    </source>
</evidence>